<keyword evidence="2 5" id="KW-0812">Transmembrane</keyword>
<feature type="transmembrane region" description="Helical" evidence="5">
    <location>
        <begin position="7"/>
        <end position="27"/>
    </location>
</feature>
<organism evidence="7 8">
    <name type="scientific">Elliptochloris bilobata</name>
    <dbReference type="NCBI Taxonomy" id="381761"/>
    <lineage>
        <taxon>Eukaryota</taxon>
        <taxon>Viridiplantae</taxon>
        <taxon>Chlorophyta</taxon>
        <taxon>core chlorophytes</taxon>
        <taxon>Trebouxiophyceae</taxon>
        <taxon>Trebouxiophyceae incertae sedis</taxon>
        <taxon>Elliptochloris clade</taxon>
        <taxon>Elliptochloris</taxon>
    </lineage>
</organism>
<reference evidence="7 8" key="1">
    <citation type="journal article" date="2024" name="Nat. Commun.">
        <title>Phylogenomics reveals the evolutionary origins of lichenization in chlorophyte algae.</title>
        <authorList>
            <person name="Puginier C."/>
            <person name="Libourel C."/>
            <person name="Otte J."/>
            <person name="Skaloud P."/>
            <person name="Haon M."/>
            <person name="Grisel S."/>
            <person name="Petersen M."/>
            <person name="Berrin J.G."/>
            <person name="Delaux P.M."/>
            <person name="Dal Grande F."/>
            <person name="Keller J."/>
        </authorList>
    </citation>
    <scope>NUCLEOTIDE SEQUENCE [LARGE SCALE GENOMIC DNA]</scope>
    <source>
        <strain evidence="7 8">SAG 245.80</strain>
    </source>
</reference>
<dbReference type="Pfam" id="PF08510">
    <property type="entry name" value="PIG-P"/>
    <property type="match status" value="1"/>
</dbReference>
<dbReference type="InterPro" id="IPR052263">
    <property type="entry name" value="GPI_Anchor_Biosynth"/>
</dbReference>
<dbReference type="GO" id="GO:0006506">
    <property type="term" value="P:GPI anchor biosynthetic process"/>
    <property type="evidence" value="ECO:0007669"/>
    <property type="project" value="TreeGrafter"/>
</dbReference>
<comment type="caution">
    <text evidence="7">The sequence shown here is derived from an EMBL/GenBank/DDBJ whole genome shotgun (WGS) entry which is preliminary data.</text>
</comment>
<dbReference type="GO" id="GO:0005783">
    <property type="term" value="C:endoplasmic reticulum"/>
    <property type="evidence" value="ECO:0007669"/>
    <property type="project" value="TreeGrafter"/>
</dbReference>
<name>A0AAW1QXC5_9CHLO</name>
<comment type="subcellular location">
    <subcellularLocation>
        <location evidence="1">Membrane</location>
        <topology evidence="1">Multi-pass membrane protein</topology>
    </subcellularLocation>
</comment>
<evidence type="ECO:0000313" key="7">
    <source>
        <dbReference type="EMBL" id="KAK9825928.1"/>
    </source>
</evidence>
<dbReference type="GO" id="GO:0016020">
    <property type="term" value="C:membrane"/>
    <property type="evidence" value="ECO:0007669"/>
    <property type="project" value="UniProtKB-SubCell"/>
</dbReference>
<dbReference type="PANTHER" id="PTHR46346:SF1">
    <property type="entry name" value="PHOSPHATIDYLINOSITOL N-ACETYLGLUCOSAMINYLTRANSFERASE SUBUNIT P"/>
    <property type="match status" value="1"/>
</dbReference>
<dbReference type="Proteomes" id="UP001445335">
    <property type="component" value="Unassembled WGS sequence"/>
</dbReference>
<protein>
    <recommendedName>
        <fullName evidence="6">PIG-P domain-containing protein</fullName>
    </recommendedName>
</protein>
<gene>
    <name evidence="7" type="ORF">WJX81_007632</name>
</gene>
<feature type="domain" description="PIG-P" evidence="6">
    <location>
        <begin position="4"/>
        <end position="51"/>
    </location>
</feature>
<evidence type="ECO:0000256" key="4">
    <source>
        <dbReference type="ARBA" id="ARBA00023136"/>
    </source>
</evidence>
<accession>A0AAW1QXC5</accession>
<sequence length="77" mass="8439">MPVAARGFLGWVASALAFAAFLTWAYLPDDNLRALGVTRYPSREWAVRIPAADESTLDTTNLLSRSTGPGHSNRRFS</sequence>
<evidence type="ECO:0000256" key="2">
    <source>
        <dbReference type="ARBA" id="ARBA00022692"/>
    </source>
</evidence>
<evidence type="ECO:0000259" key="6">
    <source>
        <dbReference type="Pfam" id="PF08510"/>
    </source>
</evidence>
<dbReference type="InterPro" id="IPR013717">
    <property type="entry name" value="PIG-P"/>
</dbReference>
<keyword evidence="8" id="KW-1185">Reference proteome</keyword>
<evidence type="ECO:0000313" key="8">
    <source>
        <dbReference type="Proteomes" id="UP001445335"/>
    </source>
</evidence>
<dbReference type="PANTHER" id="PTHR46346">
    <property type="entry name" value="PHOSPHATIDYLINOSITOL N-ACETYLGLUCOSAMINYLTRANSFERASE SUBUNIT P"/>
    <property type="match status" value="1"/>
</dbReference>
<keyword evidence="4 5" id="KW-0472">Membrane</keyword>
<proteinExistence type="predicted"/>
<keyword evidence="3 5" id="KW-1133">Transmembrane helix</keyword>
<dbReference type="EMBL" id="JALJOU010000069">
    <property type="protein sequence ID" value="KAK9825928.1"/>
    <property type="molecule type" value="Genomic_DNA"/>
</dbReference>
<evidence type="ECO:0000256" key="1">
    <source>
        <dbReference type="ARBA" id="ARBA00004141"/>
    </source>
</evidence>
<evidence type="ECO:0000256" key="5">
    <source>
        <dbReference type="SAM" id="Phobius"/>
    </source>
</evidence>
<evidence type="ECO:0000256" key="3">
    <source>
        <dbReference type="ARBA" id="ARBA00022989"/>
    </source>
</evidence>
<dbReference type="AlphaFoldDB" id="A0AAW1QXC5"/>